<organism evidence="1 2">
    <name type="scientific">Leptotrichia wadei</name>
    <dbReference type="NCBI Taxonomy" id="157687"/>
    <lineage>
        <taxon>Bacteria</taxon>
        <taxon>Fusobacteriati</taxon>
        <taxon>Fusobacteriota</taxon>
        <taxon>Fusobacteriia</taxon>
        <taxon>Fusobacteriales</taxon>
        <taxon>Leptotrichiaceae</taxon>
        <taxon>Leptotrichia</taxon>
    </lineage>
</organism>
<sequence length="54" mass="6695">MGNIEVSEMVLLFLFYRKLTKYYLYFLNRFMSDIQTRRKNLLKVNCCIIFYQGR</sequence>
<proteinExistence type="predicted"/>
<keyword evidence="2" id="KW-1185">Reference proteome</keyword>
<dbReference type="EMBL" id="LSDD01000036">
    <property type="protein sequence ID" value="KXB69024.1"/>
    <property type="molecule type" value="Genomic_DNA"/>
</dbReference>
<name>A0A134AMU0_9FUSO</name>
<gene>
    <name evidence="1" type="ORF">HMPREF3180_00566</name>
</gene>
<evidence type="ECO:0000313" key="2">
    <source>
        <dbReference type="Proteomes" id="UP000070483"/>
    </source>
</evidence>
<reference evidence="2" key="1">
    <citation type="submission" date="2016-01" db="EMBL/GenBank/DDBJ databases">
        <authorList>
            <person name="Mitreva M."/>
            <person name="Pepin K.H."/>
            <person name="Mihindukulasuriya K.A."/>
            <person name="Fulton R."/>
            <person name="Fronick C."/>
            <person name="O'Laughlin M."/>
            <person name="Miner T."/>
            <person name="Herter B."/>
            <person name="Rosa B.A."/>
            <person name="Cordes M."/>
            <person name="Tomlinson C."/>
            <person name="Wollam A."/>
            <person name="Palsikar V.B."/>
            <person name="Mardis E.R."/>
            <person name="Wilson R.K."/>
        </authorList>
    </citation>
    <scope>NUCLEOTIDE SEQUENCE [LARGE SCALE GENOMIC DNA]</scope>
    <source>
        <strain evidence="2">KA00185</strain>
    </source>
</reference>
<evidence type="ECO:0000313" key="1">
    <source>
        <dbReference type="EMBL" id="KXB69024.1"/>
    </source>
</evidence>
<dbReference type="Proteomes" id="UP000070483">
    <property type="component" value="Unassembled WGS sequence"/>
</dbReference>
<dbReference type="STRING" id="157687.HMPREF3180_00566"/>
<dbReference type="AlphaFoldDB" id="A0A134AMU0"/>
<comment type="caution">
    <text evidence="1">The sequence shown here is derived from an EMBL/GenBank/DDBJ whole genome shotgun (WGS) entry which is preliminary data.</text>
</comment>
<accession>A0A134AMU0</accession>
<protein>
    <submittedName>
        <fullName evidence="1">Uncharacterized protein</fullName>
    </submittedName>
</protein>
<dbReference type="PATRIC" id="fig|157687.3.peg.565"/>